<gene>
    <name evidence="1" type="ORF">CCAX7_35030</name>
</gene>
<dbReference type="EMBL" id="AP025739">
    <property type="protein sequence ID" value="BDI31452.1"/>
    <property type="molecule type" value="Genomic_DNA"/>
</dbReference>
<dbReference type="PANTHER" id="PTHR43072">
    <property type="entry name" value="N-ACETYLTRANSFERASE"/>
    <property type="match status" value="1"/>
</dbReference>
<protein>
    <submittedName>
        <fullName evidence="1">Uncharacterized protein</fullName>
    </submittedName>
</protein>
<dbReference type="RefSeq" id="WP_119322267.1">
    <property type="nucleotide sequence ID" value="NZ_AP025739.1"/>
</dbReference>
<dbReference type="Proteomes" id="UP000287394">
    <property type="component" value="Chromosome"/>
</dbReference>
<sequence length="156" mass="17696">MIRETIIRSAVVDDIPTIVSLWRMLQETNALHDPYLTPGDGAEDWFREYLKAQMNGALGIFVALRDGEIVGYTFGQIVQRPTLAAGECGYVADLCVRPDARGLGLGRRLYERLRLWFHENGVHSIEVQVVRANPASQAFWRKMGFGEFLKTLRTEI</sequence>
<evidence type="ECO:0000313" key="1">
    <source>
        <dbReference type="EMBL" id="BDI31452.1"/>
    </source>
</evidence>
<accession>A0A402CY69</accession>
<evidence type="ECO:0000313" key="2">
    <source>
        <dbReference type="Proteomes" id="UP000287394"/>
    </source>
</evidence>
<dbReference type="InterPro" id="IPR016181">
    <property type="entry name" value="Acyl_CoA_acyltransferase"/>
</dbReference>
<reference evidence="1 2" key="1">
    <citation type="journal article" date="2019" name="Int. J. Syst. Evol. Microbiol.">
        <title>Capsulimonas corticalis gen. nov., sp. nov., an aerobic capsulated bacterium, of a novel bacterial order, Capsulimonadales ord. nov., of the class Armatimonadia of the phylum Armatimonadetes.</title>
        <authorList>
            <person name="Li J."/>
            <person name="Kudo C."/>
            <person name="Tonouchi A."/>
        </authorList>
    </citation>
    <scope>NUCLEOTIDE SEQUENCE [LARGE SCALE GENOMIC DNA]</scope>
    <source>
        <strain evidence="1 2">AX-7</strain>
    </source>
</reference>
<dbReference type="OrthoDB" id="1493519at2"/>
<keyword evidence="2" id="KW-1185">Reference proteome</keyword>
<dbReference type="CDD" id="cd04301">
    <property type="entry name" value="NAT_SF"/>
    <property type="match status" value="1"/>
</dbReference>
<dbReference type="Pfam" id="PF00583">
    <property type="entry name" value="Acetyltransf_1"/>
    <property type="match status" value="1"/>
</dbReference>
<proteinExistence type="predicted"/>
<dbReference type="PROSITE" id="PS51186">
    <property type="entry name" value="GNAT"/>
    <property type="match status" value="1"/>
</dbReference>
<dbReference type="AlphaFoldDB" id="A0A402CY69"/>
<dbReference type="KEGG" id="ccot:CCAX7_35030"/>
<organism evidence="1 2">
    <name type="scientific">Capsulimonas corticalis</name>
    <dbReference type="NCBI Taxonomy" id="2219043"/>
    <lineage>
        <taxon>Bacteria</taxon>
        <taxon>Bacillati</taxon>
        <taxon>Armatimonadota</taxon>
        <taxon>Armatimonadia</taxon>
        <taxon>Capsulimonadales</taxon>
        <taxon>Capsulimonadaceae</taxon>
        <taxon>Capsulimonas</taxon>
    </lineage>
</organism>
<name>A0A402CY69_9BACT</name>
<dbReference type="InterPro" id="IPR000182">
    <property type="entry name" value="GNAT_dom"/>
</dbReference>
<dbReference type="Gene3D" id="3.40.630.30">
    <property type="match status" value="1"/>
</dbReference>
<dbReference type="GO" id="GO:0016747">
    <property type="term" value="F:acyltransferase activity, transferring groups other than amino-acyl groups"/>
    <property type="evidence" value="ECO:0007669"/>
    <property type="project" value="InterPro"/>
</dbReference>
<dbReference type="SUPFAM" id="SSF55729">
    <property type="entry name" value="Acyl-CoA N-acyltransferases (Nat)"/>
    <property type="match status" value="1"/>
</dbReference>